<evidence type="ECO:0000313" key="2">
    <source>
        <dbReference type="Proteomes" id="UP001281761"/>
    </source>
</evidence>
<protein>
    <submittedName>
        <fullName evidence="1">Uncharacterized protein</fullName>
    </submittedName>
</protein>
<evidence type="ECO:0000313" key="1">
    <source>
        <dbReference type="EMBL" id="KAK2945141.1"/>
    </source>
</evidence>
<name>A0ABQ9X036_9EUKA</name>
<comment type="caution">
    <text evidence="1">The sequence shown here is derived from an EMBL/GenBank/DDBJ whole genome shotgun (WGS) entry which is preliminary data.</text>
</comment>
<dbReference type="EMBL" id="JARBJD010000271">
    <property type="protein sequence ID" value="KAK2945141.1"/>
    <property type="molecule type" value="Genomic_DNA"/>
</dbReference>
<keyword evidence="2" id="KW-1185">Reference proteome</keyword>
<accession>A0ABQ9X036</accession>
<dbReference type="Proteomes" id="UP001281761">
    <property type="component" value="Unassembled WGS sequence"/>
</dbReference>
<proteinExistence type="predicted"/>
<reference evidence="1 2" key="1">
    <citation type="journal article" date="2022" name="bioRxiv">
        <title>Genomics of Preaxostyla Flagellates Illuminates Evolutionary Transitions and the Path Towards Mitochondrial Loss.</title>
        <authorList>
            <person name="Novak L.V.F."/>
            <person name="Treitli S.C."/>
            <person name="Pyrih J."/>
            <person name="Halakuc P."/>
            <person name="Pipaliya S.V."/>
            <person name="Vacek V."/>
            <person name="Brzon O."/>
            <person name="Soukal P."/>
            <person name="Eme L."/>
            <person name="Dacks J.B."/>
            <person name="Karnkowska A."/>
            <person name="Elias M."/>
            <person name="Hampl V."/>
        </authorList>
    </citation>
    <scope>NUCLEOTIDE SEQUENCE [LARGE SCALE GENOMIC DNA]</scope>
    <source>
        <strain evidence="1">NAU3</strain>
        <tissue evidence="1">Gut</tissue>
    </source>
</reference>
<sequence>MTSSEEYSPFLNWNPQKRITAASVAQVFISLASMVRDDYKFDLELLRQCTTFLSSIKQRIKRATDINDFLKALGQDSPNPASVFVDSITMLLSSPHPSIVKTMEKTYPLWIIISNMSINILKWKEDGAETAGKGRILLQALEQEGFQEEIEKTLLHDMSSRFGSELLSAAITVTEDQLEDSISPMQLFHGHPR</sequence>
<gene>
    <name evidence="1" type="ORF">BLNAU_19931</name>
</gene>
<organism evidence="1 2">
    <name type="scientific">Blattamonas nauphoetae</name>
    <dbReference type="NCBI Taxonomy" id="2049346"/>
    <lineage>
        <taxon>Eukaryota</taxon>
        <taxon>Metamonada</taxon>
        <taxon>Preaxostyla</taxon>
        <taxon>Oxymonadida</taxon>
        <taxon>Blattamonas</taxon>
    </lineage>
</organism>